<evidence type="ECO:0000256" key="5">
    <source>
        <dbReference type="ARBA" id="ARBA00023098"/>
    </source>
</evidence>
<dbReference type="InterPro" id="IPR003333">
    <property type="entry name" value="CMAS"/>
</dbReference>
<keyword evidence="3" id="KW-0808">Transferase</keyword>
<dbReference type="InterPro" id="IPR050723">
    <property type="entry name" value="CFA/CMAS"/>
</dbReference>
<dbReference type="GO" id="GO:0032259">
    <property type="term" value="P:methylation"/>
    <property type="evidence" value="ECO:0007669"/>
    <property type="project" value="UniProtKB-KW"/>
</dbReference>
<sequence>MNDISVSRIRLPQLRGNLLGINFARRTLLNILERLAIGTLTIYDGEETLRFGDFDQPAHMPHAQVRVNNQEVYRRVLMGGSMGSGESYILGHWSSPDLTEVIRLFTANMSVLENMDQQKSLPTRIALKLAHLLKNNTLTGSRKNIAAHYDLGNDFFELFLDPTMMYSAAVFPDPEATLEAASEHKLDLLCQQLELQPEDHLLEIGTGWGGMAVHAARHYGCKVTTTTISREQYEYSVQRVRREGLEQQVTVLCEDYRDLTGEFDKLVSVEMIEAVGHQFYQNYFSKCSSLLKPQGLMVIQAITIADQRYEAAKRSVDFIQRYIFPGGCLPSVAVIGQHIAQDTDMQVTHLRDITEHYADTLAQWRESFFAQLETVKAQGFDDEFVRMWEFYLCYCEGGFRERVISTVQLTFAKPRYRVG</sequence>
<gene>
    <name evidence="6" type="ORF">EYC98_02900</name>
</gene>
<reference evidence="6" key="1">
    <citation type="submission" date="2019-02" db="EMBL/GenBank/DDBJ databases">
        <authorList>
            <person name="Li S.-H."/>
        </authorList>
    </citation>
    <scope>NUCLEOTIDE SEQUENCE</scope>
    <source>
        <strain evidence="6">IMCC14734</strain>
    </source>
</reference>
<evidence type="ECO:0000256" key="3">
    <source>
        <dbReference type="ARBA" id="ARBA00022679"/>
    </source>
</evidence>
<name>A0ABT3TBZ0_9GAMM</name>
<evidence type="ECO:0000256" key="4">
    <source>
        <dbReference type="ARBA" id="ARBA00022691"/>
    </source>
</evidence>
<dbReference type="Proteomes" id="UP001143362">
    <property type="component" value="Unassembled WGS sequence"/>
</dbReference>
<keyword evidence="2 6" id="KW-0489">Methyltransferase</keyword>
<dbReference type="PANTHER" id="PTHR43667">
    <property type="entry name" value="CYCLOPROPANE-FATTY-ACYL-PHOSPHOLIPID SYNTHASE"/>
    <property type="match status" value="1"/>
</dbReference>
<dbReference type="InterPro" id="IPR029063">
    <property type="entry name" value="SAM-dependent_MTases_sf"/>
</dbReference>
<keyword evidence="5" id="KW-0443">Lipid metabolism</keyword>
<dbReference type="PANTHER" id="PTHR43667:SF2">
    <property type="entry name" value="FATTY ACID C-METHYL TRANSFERASE"/>
    <property type="match status" value="1"/>
</dbReference>
<dbReference type="RefSeq" id="WP_279243803.1">
    <property type="nucleotide sequence ID" value="NZ_SHNN01000001.1"/>
</dbReference>
<keyword evidence="4" id="KW-0949">S-adenosyl-L-methionine</keyword>
<dbReference type="GO" id="GO:0008168">
    <property type="term" value="F:methyltransferase activity"/>
    <property type="evidence" value="ECO:0007669"/>
    <property type="project" value="UniProtKB-KW"/>
</dbReference>
<evidence type="ECO:0000256" key="2">
    <source>
        <dbReference type="ARBA" id="ARBA00022603"/>
    </source>
</evidence>
<evidence type="ECO:0000256" key="1">
    <source>
        <dbReference type="ARBA" id="ARBA00010815"/>
    </source>
</evidence>
<evidence type="ECO:0000313" key="6">
    <source>
        <dbReference type="EMBL" id="MCX2979808.1"/>
    </source>
</evidence>
<dbReference type="Pfam" id="PF02353">
    <property type="entry name" value="CMAS"/>
    <property type="match status" value="1"/>
</dbReference>
<dbReference type="EMBL" id="SHNN01000001">
    <property type="protein sequence ID" value="MCX2979808.1"/>
    <property type="molecule type" value="Genomic_DNA"/>
</dbReference>
<dbReference type="Gene3D" id="3.40.50.150">
    <property type="entry name" value="Vaccinia Virus protein VP39"/>
    <property type="match status" value="1"/>
</dbReference>
<protein>
    <submittedName>
        <fullName evidence="6">Class I SAM-dependent methyltransferase</fullName>
    </submittedName>
</protein>
<comment type="similarity">
    <text evidence="1">Belongs to the CFA/CMAS family.</text>
</comment>
<organism evidence="6 7">
    <name type="scientific">Candidatus Litorirhabdus singularis</name>
    <dbReference type="NCBI Taxonomy" id="2518993"/>
    <lineage>
        <taxon>Bacteria</taxon>
        <taxon>Pseudomonadati</taxon>
        <taxon>Pseudomonadota</taxon>
        <taxon>Gammaproteobacteria</taxon>
        <taxon>Cellvibrionales</taxon>
        <taxon>Halieaceae</taxon>
        <taxon>Candidatus Litorirhabdus</taxon>
    </lineage>
</organism>
<evidence type="ECO:0000313" key="7">
    <source>
        <dbReference type="Proteomes" id="UP001143362"/>
    </source>
</evidence>
<dbReference type="CDD" id="cd02440">
    <property type="entry name" value="AdoMet_MTases"/>
    <property type="match status" value="1"/>
</dbReference>
<comment type="caution">
    <text evidence="6">The sequence shown here is derived from an EMBL/GenBank/DDBJ whole genome shotgun (WGS) entry which is preliminary data.</text>
</comment>
<keyword evidence="7" id="KW-1185">Reference proteome</keyword>
<dbReference type="PIRSF" id="PIRSF003085">
    <property type="entry name" value="CMAS"/>
    <property type="match status" value="1"/>
</dbReference>
<accession>A0ABT3TBZ0</accession>
<dbReference type="SUPFAM" id="SSF53335">
    <property type="entry name" value="S-adenosyl-L-methionine-dependent methyltransferases"/>
    <property type="match status" value="1"/>
</dbReference>
<proteinExistence type="inferred from homology"/>